<evidence type="ECO:0000313" key="1">
    <source>
        <dbReference type="EMBL" id="GET36276.1"/>
    </source>
</evidence>
<accession>A0AAV3X4X1</accession>
<name>A0AAV3X4X1_9CYAN</name>
<dbReference type="RefSeq" id="WP_226575595.1">
    <property type="nucleotide sequence ID" value="NZ_BLAY01000011.1"/>
</dbReference>
<evidence type="ECO:0000313" key="2">
    <source>
        <dbReference type="Proteomes" id="UP001050975"/>
    </source>
</evidence>
<dbReference type="EMBL" id="BLAY01000011">
    <property type="protein sequence ID" value="GET36276.1"/>
    <property type="molecule type" value="Genomic_DNA"/>
</dbReference>
<gene>
    <name evidence="1" type="ORF">MiSe_10240</name>
</gene>
<protein>
    <submittedName>
        <fullName evidence="1">Uncharacterized protein</fullName>
    </submittedName>
</protein>
<proteinExistence type="predicted"/>
<comment type="caution">
    <text evidence="1">The sequence shown here is derived from an EMBL/GenBank/DDBJ whole genome shotgun (WGS) entry which is preliminary data.</text>
</comment>
<dbReference type="AlphaFoldDB" id="A0AAV3X4X1"/>
<sequence>MISNPVASESLVGARQGRNCAGDKAYFSLSPYYYGLLVKRAAIFAARLTN</sequence>
<organism evidence="1 2">
    <name type="scientific">Microseira wollei NIES-4236</name>
    <dbReference type="NCBI Taxonomy" id="2530354"/>
    <lineage>
        <taxon>Bacteria</taxon>
        <taxon>Bacillati</taxon>
        <taxon>Cyanobacteriota</taxon>
        <taxon>Cyanophyceae</taxon>
        <taxon>Oscillatoriophycideae</taxon>
        <taxon>Aerosakkonematales</taxon>
        <taxon>Aerosakkonemataceae</taxon>
        <taxon>Microseira</taxon>
    </lineage>
</organism>
<reference evidence="1" key="1">
    <citation type="submission" date="2019-10" db="EMBL/GenBank/DDBJ databases">
        <title>Draft genome sequece of Microseira wollei NIES-4236.</title>
        <authorList>
            <person name="Yamaguchi H."/>
            <person name="Suzuki S."/>
            <person name="Kawachi M."/>
        </authorList>
    </citation>
    <scope>NUCLEOTIDE SEQUENCE</scope>
    <source>
        <strain evidence="1">NIES-4236</strain>
    </source>
</reference>
<dbReference type="Proteomes" id="UP001050975">
    <property type="component" value="Unassembled WGS sequence"/>
</dbReference>
<keyword evidence="2" id="KW-1185">Reference proteome</keyword>